<comment type="caution">
    <text evidence="1">The sequence shown here is derived from an EMBL/GenBank/DDBJ whole genome shotgun (WGS) entry which is preliminary data.</text>
</comment>
<sequence>MALLLAPSDDVGPVVVR</sequence>
<name>A0A4S3JJ57_9EURO</name>
<dbReference type="Proteomes" id="UP000308092">
    <property type="component" value="Unassembled WGS sequence"/>
</dbReference>
<gene>
    <name evidence="1" type="ORF">EYZ11_005180</name>
</gene>
<organism evidence="1 2">
    <name type="scientific">Aspergillus tanneri</name>
    <dbReference type="NCBI Taxonomy" id="1220188"/>
    <lineage>
        <taxon>Eukaryota</taxon>
        <taxon>Fungi</taxon>
        <taxon>Dikarya</taxon>
        <taxon>Ascomycota</taxon>
        <taxon>Pezizomycotina</taxon>
        <taxon>Eurotiomycetes</taxon>
        <taxon>Eurotiomycetidae</taxon>
        <taxon>Eurotiales</taxon>
        <taxon>Aspergillaceae</taxon>
        <taxon>Aspergillus</taxon>
        <taxon>Aspergillus subgen. Circumdati</taxon>
    </lineage>
</organism>
<dbReference type="EMBL" id="SOSA01000162">
    <property type="protein sequence ID" value="THC95320.1"/>
    <property type="molecule type" value="Genomic_DNA"/>
</dbReference>
<dbReference type="VEuPathDB" id="FungiDB:EYZ11_005180"/>
<accession>A0A4S3JJ57</accession>
<keyword evidence="2" id="KW-1185">Reference proteome</keyword>
<dbReference type="AlphaFoldDB" id="A0A4S3JJ57"/>
<protein>
    <submittedName>
        <fullName evidence="1">Uncharacterized protein</fullName>
    </submittedName>
</protein>
<reference evidence="1 2" key="1">
    <citation type="submission" date="2019-03" db="EMBL/GenBank/DDBJ databases">
        <title>The genome sequence of a newly discovered highly antifungal drug resistant Aspergillus species, Aspergillus tanneri NIH 1004.</title>
        <authorList>
            <person name="Mounaud S."/>
            <person name="Singh I."/>
            <person name="Joardar V."/>
            <person name="Pakala S."/>
            <person name="Pakala S."/>
            <person name="Venepally P."/>
            <person name="Hoover J."/>
            <person name="Nierman W."/>
            <person name="Chung J."/>
            <person name="Losada L."/>
        </authorList>
    </citation>
    <scope>NUCLEOTIDE SEQUENCE [LARGE SCALE GENOMIC DNA]</scope>
    <source>
        <strain evidence="1 2">NIH1004</strain>
    </source>
</reference>
<proteinExistence type="predicted"/>
<evidence type="ECO:0000313" key="1">
    <source>
        <dbReference type="EMBL" id="THC95320.1"/>
    </source>
</evidence>
<evidence type="ECO:0000313" key="2">
    <source>
        <dbReference type="Proteomes" id="UP000308092"/>
    </source>
</evidence>